<dbReference type="PANTHER" id="PTHR43434">
    <property type="entry name" value="PHOSPHOGLYCOLATE PHOSPHATASE"/>
    <property type="match status" value="1"/>
</dbReference>
<protein>
    <recommendedName>
        <fullName evidence="3">HAD family hydrolase</fullName>
    </recommendedName>
</protein>
<dbReference type="InterPro" id="IPR023198">
    <property type="entry name" value="PGP-like_dom2"/>
</dbReference>
<dbReference type="Gene3D" id="3.40.50.1000">
    <property type="entry name" value="HAD superfamily/HAD-like"/>
    <property type="match status" value="1"/>
</dbReference>
<dbReference type="SFLD" id="SFLDS00003">
    <property type="entry name" value="Haloacid_Dehalogenase"/>
    <property type="match status" value="1"/>
</dbReference>
<dbReference type="Pfam" id="PF13419">
    <property type="entry name" value="HAD_2"/>
    <property type="match status" value="1"/>
</dbReference>
<sequence length="213" mass="24196">MKKIKGLIYDLDGTLISTQKLHETGWLYAGKKFNIPISKEMLLNQSGISNEEASLMMLPGNKKNLAKKFIKAKVEYVNKNLKRITLFPSALKTIQQLDKKGYAVWICTSAHKNFVKAIKALKIIKKIGNKIIWREMYKKGKPSPEALNLTMSKMGLANSQIYYIGDALNDYKTSVKAGVKFIYFCPSVNRKDLRIPKSVKVISSHKEILELLK</sequence>
<evidence type="ECO:0008006" key="3">
    <source>
        <dbReference type="Google" id="ProtNLM"/>
    </source>
</evidence>
<proteinExistence type="predicted"/>
<dbReference type="SFLD" id="SFLDG01129">
    <property type="entry name" value="C1.5:_HAD__Beta-PGM__Phosphata"/>
    <property type="match status" value="1"/>
</dbReference>
<dbReference type="InterPro" id="IPR050155">
    <property type="entry name" value="HAD-like_hydrolase_sf"/>
</dbReference>
<evidence type="ECO:0000313" key="1">
    <source>
        <dbReference type="EMBL" id="OGZ36963.1"/>
    </source>
</evidence>
<dbReference type="InterPro" id="IPR036412">
    <property type="entry name" value="HAD-like_sf"/>
</dbReference>
<accession>A0A1G2FFY2</accession>
<gene>
    <name evidence="1" type="ORF">A3J64_03755</name>
</gene>
<dbReference type="InterPro" id="IPR023214">
    <property type="entry name" value="HAD_sf"/>
</dbReference>
<dbReference type="GO" id="GO:0008967">
    <property type="term" value="F:phosphoglycolate phosphatase activity"/>
    <property type="evidence" value="ECO:0007669"/>
    <property type="project" value="TreeGrafter"/>
</dbReference>
<dbReference type="GO" id="GO:0006281">
    <property type="term" value="P:DNA repair"/>
    <property type="evidence" value="ECO:0007669"/>
    <property type="project" value="TreeGrafter"/>
</dbReference>
<organism evidence="1 2">
    <name type="scientific">Candidatus Portnoybacteria bacterium RIFCSPHIGHO2_12_FULL_38_9</name>
    <dbReference type="NCBI Taxonomy" id="1801997"/>
    <lineage>
        <taxon>Bacteria</taxon>
        <taxon>Candidatus Portnoyibacteriota</taxon>
    </lineage>
</organism>
<dbReference type="STRING" id="1801997.A3J64_03755"/>
<evidence type="ECO:0000313" key="2">
    <source>
        <dbReference type="Proteomes" id="UP000177061"/>
    </source>
</evidence>
<dbReference type="SUPFAM" id="SSF56784">
    <property type="entry name" value="HAD-like"/>
    <property type="match status" value="1"/>
</dbReference>
<name>A0A1G2FFY2_9BACT</name>
<reference evidence="1 2" key="1">
    <citation type="journal article" date="2016" name="Nat. Commun.">
        <title>Thousands of microbial genomes shed light on interconnected biogeochemical processes in an aquifer system.</title>
        <authorList>
            <person name="Anantharaman K."/>
            <person name="Brown C.T."/>
            <person name="Hug L.A."/>
            <person name="Sharon I."/>
            <person name="Castelle C.J."/>
            <person name="Probst A.J."/>
            <person name="Thomas B.C."/>
            <person name="Singh A."/>
            <person name="Wilkins M.J."/>
            <person name="Karaoz U."/>
            <person name="Brodie E.L."/>
            <person name="Williams K.H."/>
            <person name="Hubbard S.S."/>
            <person name="Banfield J.F."/>
        </authorList>
    </citation>
    <scope>NUCLEOTIDE SEQUENCE [LARGE SCALE GENOMIC DNA]</scope>
</reference>
<comment type="caution">
    <text evidence="1">The sequence shown here is derived from an EMBL/GenBank/DDBJ whole genome shotgun (WGS) entry which is preliminary data.</text>
</comment>
<dbReference type="EMBL" id="MHNB01000018">
    <property type="protein sequence ID" value="OGZ36963.1"/>
    <property type="molecule type" value="Genomic_DNA"/>
</dbReference>
<dbReference type="Gene3D" id="1.10.150.240">
    <property type="entry name" value="Putative phosphatase, domain 2"/>
    <property type="match status" value="1"/>
</dbReference>
<dbReference type="InterPro" id="IPR041492">
    <property type="entry name" value="HAD_2"/>
</dbReference>
<dbReference type="Proteomes" id="UP000177061">
    <property type="component" value="Unassembled WGS sequence"/>
</dbReference>
<dbReference type="PANTHER" id="PTHR43434:SF1">
    <property type="entry name" value="PHOSPHOGLYCOLATE PHOSPHATASE"/>
    <property type="match status" value="1"/>
</dbReference>
<dbReference type="AlphaFoldDB" id="A0A1G2FFY2"/>